<feature type="compositionally biased region" description="Low complexity" evidence="4">
    <location>
        <begin position="1"/>
        <end position="18"/>
    </location>
</feature>
<dbReference type="PANTHER" id="PTHR14107">
    <property type="entry name" value="WD REPEAT PROTEIN"/>
    <property type="match status" value="1"/>
</dbReference>
<evidence type="ECO:0000313" key="6">
    <source>
        <dbReference type="Proteomes" id="UP000585474"/>
    </source>
</evidence>
<evidence type="ECO:0000256" key="3">
    <source>
        <dbReference type="PROSITE-ProRule" id="PRU00221"/>
    </source>
</evidence>
<sequence length="857" mass="92700">MMASSSSSSAPTNAQSPSLKTYFKTPEGRYKLQYEKTHPPGLLHFVHGKTVSQVTLAHLKDKPAQAVPSTSSSTSVSSGVRSAAARFLGGGNGSRALSFVGGNGGSKSISGTSSRVGSLGVSSSSSLIGTSNFDGRGTYLIFNVGDTIFISDLNSQDKDPIKNINFSNSNPVCHAFDPDAKDGHDLLIGLHSGDVYSVSLRQQLQDIGKKLVGAQHYNKDVAVQVFLGSLMEMNKEGSSDPSFPVIKDQTHFSVAHARYSKADGLLVGVSLSGLWRTLDSQESPKVEEVRVEQPWERVGGSGGANLHGMPYHRIPAIIGFRHWMPYHGMASGGCEGSLSIPGIVGSTSSLSQDWSRWIQSRNGLAKRSLTTSSSLQATYPPSGPEYCPGRYLKPRFRNRIKGLPRVGITLGVGFVTSLGVGFVSSLGWPRVDGSPYPQYAPCVCALANYQERACIVSTWLIGFAEMVMPLGGDARSDPIVVLRCLRMTGILGRVEPREGRHASHATWLPLLSGHYIKGPSFNGLPNLISIFYPLFLTQTLAPPLSQVMNQRLTSADSKSRAMSAEPAPQNPAARWHICQGSINSFAFSTDGSYVATVGRDGYLRVFDYKNEQLICGGKATMVVYCVVLGGEGTFYNFPFIRDHFTLLPFLFSSIVFFFSMDGKYVLTGGEDDFVQVWSMEDRKVVAWGEGHNSWVSGVAFDSYWSSPNSDGSGETVMYRFGSVGQDTQLLLWDLETDEIVLPLRRAPGGSPTFSTGSQSSHWDSACPVGTLQPAPSMRDVPKLSPVVAHRAHTEPLSGLIFTQESVVMSCREGHIKVWMRPSGFSETHSIGSDSVLNMGMKEKSLLSGKVSSSDYKH</sequence>
<keyword evidence="1 3" id="KW-0853">WD repeat</keyword>
<dbReference type="InterPro" id="IPR001680">
    <property type="entry name" value="WD40_rpt"/>
</dbReference>
<dbReference type="OrthoDB" id="3367at2759"/>
<evidence type="ECO:0000256" key="1">
    <source>
        <dbReference type="ARBA" id="ARBA00022574"/>
    </source>
</evidence>
<feature type="region of interest" description="Disordered" evidence="4">
    <location>
        <begin position="1"/>
        <end position="22"/>
    </location>
</feature>
<name>A0A7J0F544_9ERIC</name>
<dbReference type="InterPro" id="IPR015943">
    <property type="entry name" value="WD40/YVTN_repeat-like_dom_sf"/>
</dbReference>
<reference evidence="5 6" key="1">
    <citation type="submission" date="2019-07" db="EMBL/GenBank/DDBJ databases">
        <title>De Novo Assembly of kiwifruit Actinidia rufa.</title>
        <authorList>
            <person name="Sugita-Konishi S."/>
            <person name="Sato K."/>
            <person name="Mori E."/>
            <person name="Abe Y."/>
            <person name="Kisaki G."/>
            <person name="Hamano K."/>
            <person name="Suezawa K."/>
            <person name="Otani M."/>
            <person name="Fukuda T."/>
            <person name="Manabe T."/>
            <person name="Gomi K."/>
            <person name="Tabuchi M."/>
            <person name="Akimitsu K."/>
            <person name="Kataoka I."/>
        </authorList>
    </citation>
    <scope>NUCLEOTIDE SEQUENCE [LARGE SCALE GENOMIC DNA]</scope>
    <source>
        <strain evidence="6">cv. Fuchu</strain>
    </source>
</reference>
<protein>
    <submittedName>
        <fullName evidence="5">Transducin/WD40 repeat-like superfamily protein</fullName>
    </submittedName>
</protein>
<keyword evidence="2" id="KW-0677">Repeat</keyword>
<gene>
    <name evidence="5" type="ORF">Acr_08g0017350</name>
</gene>
<accession>A0A7J0F544</accession>
<evidence type="ECO:0000256" key="4">
    <source>
        <dbReference type="SAM" id="MobiDB-lite"/>
    </source>
</evidence>
<proteinExistence type="predicted"/>
<dbReference type="SUPFAM" id="SSF50978">
    <property type="entry name" value="WD40 repeat-like"/>
    <property type="match status" value="2"/>
</dbReference>
<dbReference type="Gene3D" id="2.130.10.10">
    <property type="entry name" value="YVTN repeat-like/Quinoprotein amine dehydrogenase"/>
    <property type="match status" value="2"/>
</dbReference>
<dbReference type="PANTHER" id="PTHR14107:SF16">
    <property type="entry name" value="AT02583P"/>
    <property type="match status" value="1"/>
</dbReference>
<dbReference type="PROSITE" id="PS50082">
    <property type="entry name" value="WD_REPEATS_2"/>
    <property type="match status" value="1"/>
</dbReference>
<feature type="repeat" description="WD" evidence="3">
    <location>
        <begin position="658"/>
        <end position="687"/>
    </location>
</feature>
<evidence type="ECO:0000256" key="2">
    <source>
        <dbReference type="ARBA" id="ARBA00022737"/>
    </source>
</evidence>
<organism evidence="5 6">
    <name type="scientific">Actinidia rufa</name>
    <dbReference type="NCBI Taxonomy" id="165716"/>
    <lineage>
        <taxon>Eukaryota</taxon>
        <taxon>Viridiplantae</taxon>
        <taxon>Streptophyta</taxon>
        <taxon>Embryophyta</taxon>
        <taxon>Tracheophyta</taxon>
        <taxon>Spermatophyta</taxon>
        <taxon>Magnoliopsida</taxon>
        <taxon>eudicotyledons</taxon>
        <taxon>Gunneridae</taxon>
        <taxon>Pentapetalae</taxon>
        <taxon>asterids</taxon>
        <taxon>Ericales</taxon>
        <taxon>Actinidiaceae</taxon>
        <taxon>Actinidia</taxon>
    </lineage>
</organism>
<keyword evidence="6" id="KW-1185">Reference proteome</keyword>
<dbReference type="Pfam" id="PF00400">
    <property type="entry name" value="WD40"/>
    <property type="match status" value="2"/>
</dbReference>
<dbReference type="EMBL" id="BJWL01000008">
    <property type="protein sequence ID" value="GFY93339.1"/>
    <property type="molecule type" value="Genomic_DNA"/>
</dbReference>
<dbReference type="InterPro" id="IPR051362">
    <property type="entry name" value="WD_repeat_creC_regulators"/>
</dbReference>
<dbReference type="Proteomes" id="UP000585474">
    <property type="component" value="Unassembled WGS sequence"/>
</dbReference>
<dbReference type="AlphaFoldDB" id="A0A7J0F544"/>
<dbReference type="SMART" id="SM00320">
    <property type="entry name" value="WD40"/>
    <property type="match status" value="4"/>
</dbReference>
<dbReference type="InterPro" id="IPR036322">
    <property type="entry name" value="WD40_repeat_dom_sf"/>
</dbReference>
<evidence type="ECO:0000313" key="5">
    <source>
        <dbReference type="EMBL" id="GFY93339.1"/>
    </source>
</evidence>
<comment type="caution">
    <text evidence="5">The sequence shown here is derived from an EMBL/GenBank/DDBJ whole genome shotgun (WGS) entry which is preliminary data.</text>
</comment>